<sequence>MRNSDEFEIMVRGRMIKPDRTYSGHILDAITALSKDEDDTALSHANAAMDYALYKMMESVDSEYVKQAQCIRMTVFTFRRMNFNFKGETA</sequence>
<keyword evidence="2" id="KW-1185">Reference proteome</keyword>
<dbReference type="EMBL" id="KP881232">
    <property type="protein sequence ID" value="AKE44871.1"/>
    <property type="molecule type" value="Genomic_DNA"/>
</dbReference>
<reference evidence="1 2" key="1">
    <citation type="journal article" date="2015" name="J. Virol.">
        <title>Sinorhizobium meliloti Phage ?M9 Defines a New Group of T4 Superfamily Phages with Unusual Genomic Features but a Common T=16 Capsid.</title>
        <authorList>
            <person name="Johnson M.C."/>
            <person name="Tatum K.B."/>
            <person name="Lynn J.S."/>
            <person name="Brewer T.E."/>
            <person name="Lu S."/>
            <person name="Washburn B.K."/>
            <person name="Stroupe M.E."/>
            <person name="Jones K.M."/>
        </authorList>
    </citation>
    <scope>NUCLEOTIDE SEQUENCE [LARGE SCALE GENOMIC DNA]</scope>
</reference>
<dbReference type="RefSeq" id="YP_009189625.1">
    <property type="nucleotide sequence ID" value="NC_028676.1"/>
</dbReference>
<name>A0A0F6THB4_9CAUD</name>
<reference evidence="2" key="2">
    <citation type="submission" date="2015-03" db="EMBL/GenBank/DDBJ databases">
        <title>The genome and structure of Sinorhizobium meliloti phage phiM9.</title>
        <authorList>
            <person name="Johnson M.C."/>
            <person name="Tatum K.B."/>
            <person name="Lynn J.S."/>
            <person name="Brewer T.E."/>
            <person name="Washburn B.K."/>
            <person name="Stroupe M.E."/>
            <person name="Jones K.M."/>
        </authorList>
    </citation>
    <scope>NUCLEOTIDE SEQUENCE [LARGE SCALE GENOMIC DNA]</scope>
</reference>
<proteinExistence type="predicted"/>
<accession>A0A0F6THB4</accession>
<dbReference type="OrthoDB" id="40402at10239"/>
<evidence type="ECO:0000313" key="1">
    <source>
        <dbReference type="EMBL" id="AKE44871.1"/>
    </source>
</evidence>
<gene>
    <name evidence="1" type="ORF">Sm_phiM9_244</name>
</gene>
<organism evidence="1 2">
    <name type="scientific">Sinorhizobium phage phiM9</name>
    <dbReference type="NCBI Taxonomy" id="1636182"/>
    <lineage>
        <taxon>Viruses</taxon>
        <taxon>Duplodnaviria</taxon>
        <taxon>Heunggongvirae</taxon>
        <taxon>Uroviricota</taxon>
        <taxon>Caudoviricetes</taxon>
        <taxon>Pootjesviridae</taxon>
        <taxon>Emnonavirus</taxon>
        <taxon>Emnonavirus phiM9</taxon>
    </lineage>
</organism>
<dbReference type="KEGG" id="vg:26517923"/>
<dbReference type="Proteomes" id="UP000033804">
    <property type="component" value="Segment"/>
</dbReference>
<evidence type="ECO:0000313" key="2">
    <source>
        <dbReference type="Proteomes" id="UP000033804"/>
    </source>
</evidence>
<dbReference type="GeneID" id="26517923"/>
<protein>
    <submittedName>
        <fullName evidence="1">Uncharacterized protein</fullName>
    </submittedName>
</protein>